<dbReference type="EMBL" id="CP036287">
    <property type="protein sequence ID" value="QDU67126.1"/>
    <property type="molecule type" value="Genomic_DNA"/>
</dbReference>
<evidence type="ECO:0000313" key="4">
    <source>
        <dbReference type="Proteomes" id="UP000316921"/>
    </source>
</evidence>
<sequence>MTDLLLFHSDAQAQHRATTEHPERPERAAAVVDALRASSLAARLVERTPAPAERPWIEAVHAVDYVAQVEAASRAGGRMLDPDTFTTSASFRAALATSGAAVEGTRAVMSGEAKAAFVASRPPGHHAEHDRAMGFCLFDHVAVAARWAQQHAGVERVAIVDFDVHHGNGTQHLFERDPSVFYASLHQFPLYPGTGRAQERGVAEGEGATLNCPLPAGSDGTAWLAALEDHVLPALDRFRPQLLLISAGFDAHRDDPLAQTALVDDDFAALTAGLVELANGACGGRVVSVLEGGYDLTALAASATAHVAELLGCASASGDRSERS</sequence>
<accession>A0A518BJH6</accession>
<dbReference type="PANTHER" id="PTHR10625:SF10">
    <property type="entry name" value="HISTONE DEACETYLASE HDAC1"/>
    <property type="match status" value="1"/>
</dbReference>
<dbReference type="PRINTS" id="PR01270">
    <property type="entry name" value="HDASUPER"/>
</dbReference>
<dbReference type="Proteomes" id="UP000316921">
    <property type="component" value="Chromosome"/>
</dbReference>
<dbReference type="GO" id="GO:0040029">
    <property type="term" value="P:epigenetic regulation of gene expression"/>
    <property type="evidence" value="ECO:0007669"/>
    <property type="project" value="TreeGrafter"/>
</dbReference>
<name>A0A518BJH6_9BACT</name>
<proteinExistence type="inferred from homology"/>
<organism evidence="3 4">
    <name type="scientific">Engelhardtia mirabilis</name>
    <dbReference type="NCBI Taxonomy" id="2528011"/>
    <lineage>
        <taxon>Bacteria</taxon>
        <taxon>Pseudomonadati</taxon>
        <taxon>Planctomycetota</taxon>
        <taxon>Planctomycetia</taxon>
        <taxon>Planctomycetia incertae sedis</taxon>
        <taxon>Engelhardtia</taxon>
    </lineage>
</organism>
<evidence type="ECO:0000313" key="3">
    <source>
        <dbReference type="EMBL" id="QDU67126.1"/>
    </source>
</evidence>
<dbReference type="PANTHER" id="PTHR10625">
    <property type="entry name" value="HISTONE DEACETYLASE HDAC1-RELATED"/>
    <property type="match status" value="1"/>
</dbReference>
<keyword evidence="3" id="KW-0378">Hydrolase</keyword>
<dbReference type="Pfam" id="PF00850">
    <property type="entry name" value="Hist_deacetyl"/>
    <property type="match status" value="1"/>
</dbReference>
<dbReference type="InterPro" id="IPR023801">
    <property type="entry name" value="His_deacetylse_dom"/>
</dbReference>
<dbReference type="AlphaFoldDB" id="A0A518BJH6"/>
<dbReference type="InterPro" id="IPR023696">
    <property type="entry name" value="Ureohydrolase_dom_sf"/>
</dbReference>
<evidence type="ECO:0000256" key="1">
    <source>
        <dbReference type="ARBA" id="ARBA00005947"/>
    </source>
</evidence>
<dbReference type="KEGG" id="pbap:Pla133_22040"/>
<dbReference type="RefSeq" id="WP_145065019.1">
    <property type="nucleotide sequence ID" value="NZ_CP036287.1"/>
</dbReference>
<dbReference type="EC" id="3.5.1.-" evidence="3"/>
<dbReference type="Gene3D" id="3.40.800.20">
    <property type="entry name" value="Histone deacetylase domain"/>
    <property type="match status" value="1"/>
</dbReference>
<feature type="domain" description="Histone deacetylase" evidence="2">
    <location>
        <begin position="21"/>
        <end position="310"/>
    </location>
</feature>
<evidence type="ECO:0000259" key="2">
    <source>
        <dbReference type="Pfam" id="PF00850"/>
    </source>
</evidence>
<dbReference type="InterPro" id="IPR037138">
    <property type="entry name" value="His_deacetylse_dom_sf"/>
</dbReference>
<keyword evidence="4" id="KW-1185">Reference proteome</keyword>
<dbReference type="GO" id="GO:0016787">
    <property type="term" value="F:hydrolase activity"/>
    <property type="evidence" value="ECO:0007669"/>
    <property type="project" value="UniProtKB-KW"/>
</dbReference>
<comment type="similarity">
    <text evidence="1">Belongs to the histone deacetylase family.</text>
</comment>
<dbReference type="InterPro" id="IPR000286">
    <property type="entry name" value="HDACs"/>
</dbReference>
<dbReference type="SUPFAM" id="SSF52768">
    <property type="entry name" value="Arginase/deacetylase"/>
    <property type="match status" value="1"/>
</dbReference>
<protein>
    <submittedName>
        <fullName evidence="3">Histone deacetylase-like amidohydrolase</fullName>
        <ecNumber evidence="3">3.5.1.-</ecNumber>
    </submittedName>
</protein>
<dbReference type="GO" id="GO:0004407">
    <property type="term" value="F:histone deacetylase activity"/>
    <property type="evidence" value="ECO:0007669"/>
    <property type="project" value="TreeGrafter"/>
</dbReference>
<reference evidence="3 4" key="1">
    <citation type="submission" date="2019-02" db="EMBL/GenBank/DDBJ databases">
        <title>Deep-cultivation of Planctomycetes and their phenomic and genomic characterization uncovers novel biology.</title>
        <authorList>
            <person name="Wiegand S."/>
            <person name="Jogler M."/>
            <person name="Boedeker C."/>
            <person name="Pinto D."/>
            <person name="Vollmers J."/>
            <person name="Rivas-Marin E."/>
            <person name="Kohn T."/>
            <person name="Peeters S.H."/>
            <person name="Heuer A."/>
            <person name="Rast P."/>
            <person name="Oberbeckmann S."/>
            <person name="Bunk B."/>
            <person name="Jeske O."/>
            <person name="Meyerdierks A."/>
            <person name="Storesund J.E."/>
            <person name="Kallscheuer N."/>
            <person name="Luecker S."/>
            <person name="Lage O.M."/>
            <person name="Pohl T."/>
            <person name="Merkel B.J."/>
            <person name="Hornburger P."/>
            <person name="Mueller R.-W."/>
            <person name="Bruemmer F."/>
            <person name="Labrenz M."/>
            <person name="Spormann A.M."/>
            <person name="Op den Camp H."/>
            <person name="Overmann J."/>
            <person name="Amann R."/>
            <person name="Jetten M.S.M."/>
            <person name="Mascher T."/>
            <person name="Medema M.H."/>
            <person name="Devos D.P."/>
            <person name="Kaster A.-K."/>
            <person name="Ovreas L."/>
            <person name="Rohde M."/>
            <person name="Galperin M.Y."/>
            <person name="Jogler C."/>
        </authorList>
    </citation>
    <scope>NUCLEOTIDE SEQUENCE [LARGE SCALE GENOMIC DNA]</scope>
    <source>
        <strain evidence="3 4">Pla133</strain>
    </source>
</reference>
<dbReference type="CDD" id="cd09992">
    <property type="entry name" value="HDAC_classII"/>
    <property type="match status" value="1"/>
</dbReference>
<gene>
    <name evidence="3" type="primary">hdaH</name>
    <name evidence="3" type="ORF">Pla133_22040</name>
</gene>